<dbReference type="EC" id="3.1.3.18" evidence="4"/>
<dbReference type="SFLD" id="SFLDG01129">
    <property type="entry name" value="C1.5:_HAD__Beta-PGM__Phosphata"/>
    <property type="match status" value="1"/>
</dbReference>
<dbReference type="InterPro" id="IPR023198">
    <property type="entry name" value="PGP-like_dom2"/>
</dbReference>
<dbReference type="GO" id="GO:0016787">
    <property type="term" value="F:hydrolase activity"/>
    <property type="evidence" value="ECO:0007669"/>
    <property type="project" value="UniProtKB-KW"/>
</dbReference>
<dbReference type="PANTHER" id="PTHR43434">
    <property type="entry name" value="PHOSPHOGLYCOLATE PHOSPHATASE"/>
    <property type="match status" value="1"/>
</dbReference>
<dbReference type="RefSeq" id="WP_166120490.1">
    <property type="nucleotide sequence ID" value="NZ_JAPIUX010000003.1"/>
</dbReference>
<dbReference type="InterPro" id="IPR006439">
    <property type="entry name" value="HAD-SF_hydro_IA"/>
</dbReference>
<proteinExistence type="inferred from homology"/>
<dbReference type="PRINTS" id="PR00413">
    <property type="entry name" value="HADHALOGNASE"/>
</dbReference>
<comment type="similarity">
    <text evidence="3">Belongs to the HAD-like hydrolase superfamily. CbbY/CbbZ/Gph/YieH family.</text>
</comment>
<name>A0ABT3Q638_9PROT</name>
<evidence type="ECO:0000256" key="3">
    <source>
        <dbReference type="ARBA" id="ARBA00006171"/>
    </source>
</evidence>
<comment type="catalytic activity">
    <reaction evidence="1">
        <text>2-phosphoglycolate + H2O = glycolate + phosphate</text>
        <dbReference type="Rhea" id="RHEA:14369"/>
        <dbReference type="ChEBI" id="CHEBI:15377"/>
        <dbReference type="ChEBI" id="CHEBI:29805"/>
        <dbReference type="ChEBI" id="CHEBI:43474"/>
        <dbReference type="ChEBI" id="CHEBI:58033"/>
        <dbReference type="EC" id="3.1.3.18"/>
    </reaction>
</comment>
<dbReference type="Gene3D" id="3.40.50.1000">
    <property type="entry name" value="HAD superfamily/HAD-like"/>
    <property type="match status" value="1"/>
</dbReference>
<dbReference type="InterPro" id="IPR023214">
    <property type="entry name" value="HAD_sf"/>
</dbReference>
<accession>A0ABT3Q638</accession>
<evidence type="ECO:0000256" key="1">
    <source>
        <dbReference type="ARBA" id="ARBA00000830"/>
    </source>
</evidence>
<dbReference type="NCBIfam" id="TIGR01549">
    <property type="entry name" value="HAD-SF-IA-v1"/>
    <property type="match status" value="1"/>
</dbReference>
<dbReference type="Pfam" id="PF00702">
    <property type="entry name" value="Hydrolase"/>
    <property type="match status" value="1"/>
</dbReference>
<gene>
    <name evidence="5" type="ORF">OQ252_04965</name>
</gene>
<evidence type="ECO:0000313" key="6">
    <source>
        <dbReference type="Proteomes" id="UP001526446"/>
    </source>
</evidence>
<dbReference type="SFLD" id="SFLDS00003">
    <property type="entry name" value="Haloacid_Dehalogenase"/>
    <property type="match status" value="1"/>
</dbReference>
<dbReference type="EMBL" id="JAPIUX010000003">
    <property type="protein sequence ID" value="MCX2560754.1"/>
    <property type="molecule type" value="Genomic_DNA"/>
</dbReference>
<dbReference type="SUPFAM" id="SSF56784">
    <property type="entry name" value="HAD-like"/>
    <property type="match status" value="1"/>
</dbReference>
<reference evidence="5 6" key="1">
    <citation type="submission" date="2022-11" db="EMBL/GenBank/DDBJ databases">
        <title>Genome sequencing of Acetobacter type strain.</title>
        <authorList>
            <person name="Heo J."/>
            <person name="Lee D."/>
            <person name="Han B.-H."/>
            <person name="Hong S.-B."/>
            <person name="Kwon S.-W."/>
        </authorList>
    </citation>
    <scope>NUCLEOTIDE SEQUENCE [LARGE SCALE GENOMIC DNA]</scope>
    <source>
        <strain evidence="5 6">KACC 21251</strain>
    </source>
</reference>
<dbReference type="InterPro" id="IPR036412">
    <property type="entry name" value="HAD-like_sf"/>
</dbReference>
<comment type="caution">
    <text evidence="5">The sequence shown here is derived from an EMBL/GenBank/DDBJ whole genome shotgun (WGS) entry which is preliminary data.</text>
</comment>
<dbReference type="Gene3D" id="1.10.150.240">
    <property type="entry name" value="Putative phosphatase, domain 2"/>
    <property type="match status" value="1"/>
</dbReference>
<evidence type="ECO:0000256" key="2">
    <source>
        <dbReference type="ARBA" id="ARBA00004818"/>
    </source>
</evidence>
<keyword evidence="6" id="KW-1185">Reference proteome</keyword>
<sequence length="223" mass="23143">MTHPRLAVFDMDGTLLDSLPDIADCVREILASHGLPPVSDSVVRGMIGNGVQALAEALIHTADPAGNVGMQPDQIVRQFLALYTPRATRLSRLFPGTEAALEVLRGQGWRLAVCTNKPEAAARHILDQFGLTPLFASIGGGDSFPVRKPDPRHLLGTIAQAGGQPASTVMVGDMMPDLLAAKGAGAPSLFAAWGYGDPAFANAADASAASMAEVPVKAQALLG</sequence>
<keyword evidence="5" id="KW-0378">Hydrolase</keyword>
<comment type="pathway">
    <text evidence="2">Organic acid metabolism; glycolate biosynthesis; glycolate from 2-phosphoglycolate: step 1/1.</text>
</comment>
<protein>
    <recommendedName>
        <fullName evidence="4">phosphoglycolate phosphatase</fullName>
        <ecNumber evidence="4">3.1.3.18</ecNumber>
    </recommendedName>
</protein>
<evidence type="ECO:0000313" key="5">
    <source>
        <dbReference type="EMBL" id="MCX2560754.1"/>
    </source>
</evidence>
<dbReference type="Proteomes" id="UP001526446">
    <property type="component" value="Unassembled WGS sequence"/>
</dbReference>
<dbReference type="PANTHER" id="PTHR43434:SF1">
    <property type="entry name" value="PHOSPHOGLYCOLATE PHOSPHATASE"/>
    <property type="match status" value="1"/>
</dbReference>
<dbReference type="InterPro" id="IPR050155">
    <property type="entry name" value="HAD-like_hydrolase_sf"/>
</dbReference>
<organism evidence="5 6">
    <name type="scientific">Acetobacter farinalis</name>
    <dbReference type="NCBI Taxonomy" id="1260984"/>
    <lineage>
        <taxon>Bacteria</taxon>
        <taxon>Pseudomonadati</taxon>
        <taxon>Pseudomonadota</taxon>
        <taxon>Alphaproteobacteria</taxon>
        <taxon>Acetobacterales</taxon>
        <taxon>Acetobacteraceae</taxon>
        <taxon>Acetobacter</taxon>
    </lineage>
</organism>
<evidence type="ECO:0000256" key="4">
    <source>
        <dbReference type="ARBA" id="ARBA00013078"/>
    </source>
</evidence>